<organism evidence="5 6">
    <name type="scientific">[Candida] subhashii</name>
    <dbReference type="NCBI Taxonomy" id="561895"/>
    <lineage>
        <taxon>Eukaryota</taxon>
        <taxon>Fungi</taxon>
        <taxon>Dikarya</taxon>
        <taxon>Ascomycota</taxon>
        <taxon>Saccharomycotina</taxon>
        <taxon>Pichiomycetes</taxon>
        <taxon>Debaryomycetaceae</taxon>
        <taxon>Spathaspora</taxon>
    </lineage>
</organism>
<feature type="DNA-binding region" description="HMG box" evidence="2">
    <location>
        <begin position="103"/>
        <end position="176"/>
    </location>
</feature>
<evidence type="ECO:0000256" key="3">
    <source>
        <dbReference type="SAM" id="MobiDB-lite"/>
    </source>
</evidence>
<dbReference type="EMBL" id="JAGSYN010000166">
    <property type="protein sequence ID" value="KAG7662630.1"/>
    <property type="molecule type" value="Genomic_DNA"/>
</dbReference>
<dbReference type="PROSITE" id="PS50118">
    <property type="entry name" value="HMG_BOX_2"/>
    <property type="match status" value="1"/>
</dbReference>
<dbReference type="InterPro" id="IPR009071">
    <property type="entry name" value="HMG_box_dom"/>
</dbReference>
<accession>A0A8J5UW07</accession>
<feature type="region of interest" description="Disordered" evidence="3">
    <location>
        <begin position="199"/>
        <end position="253"/>
    </location>
</feature>
<dbReference type="InterPro" id="IPR050342">
    <property type="entry name" value="HMGB"/>
</dbReference>
<name>A0A8J5UW07_9ASCO</name>
<evidence type="ECO:0000259" key="4">
    <source>
        <dbReference type="PROSITE" id="PS50118"/>
    </source>
</evidence>
<dbReference type="Proteomes" id="UP000694255">
    <property type="component" value="Unassembled WGS sequence"/>
</dbReference>
<dbReference type="PANTHER" id="PTHR48112">
    <property type="entry name" value="HIGH MOBILITY GROUP PROTEIN DSP1"/>
    <property type="match status" value="1"/>
</dbReference>
<feature type="domain" description="HMG box" evidence="4">
    <location>
        <begin position="103"/>
        <end position="176"/>
    </location>
</feature>
<dbReference type="OrthoDB" id="5550281at2759"/>
<keyword evidence="6" id="KW-1185">Reference proteome</keyword>
<keyword evidence="2" id="KW-0539">Nucleus</keyword>
<dbReference type="PANTHER" id="PTHR48112:SF22">
    <property type="entry name" value="MITOCHONDRIAL TRANSCRIPTION FACTOR A, ISOFORM B"/>
    <property type="match status" value="1"/>
</dbReference>
<dbReference type="GO" id="GO:0003677">
    <property type="term" value="F:DNA binding"/>
    <property type="evidence" value="ECO:0007669"/>
    <property type="project" value="UniProtKB-UniRule"/>
</dbReference>
<reference evidence="5 6" key="1">
    <citation type="journal article" date="2021" name="DNA Res.">
        <title>Genome analysis of Candida subhashii reveals its hybrid nature and dual mitochondrial genome conformations.</title>
        <authorList>
            <person name="Mixao V."/>
            <person name="Hegedusova E."/>
            <person name="Saus E."/>
            <person name="Pryszcz L.P."/>
            <person name="Cillingova A."/>
            <person name="Nosek J."/>
            <person name="Gabaldon T."/>
        </authorList>
    </citation>
    <scope>NUCLEOTIDE SEQUENCE [LARGE SCALE GENOMIC DNA]</scope>
    <source>
        <strain evidence="5 6">CBS 10753</strain>
    </source>
</reference>
<proteinExistence type="predicted"/>
<dbReference type="SMART" id="SM00398">
    <property type="entry name" value="HMG"/>
    <property type="match status" value="1"/>
</dbReference>
<keyword evidence="1 2" id="KW-0238">DNA-binding</keyword>
<comment type="caution">
    <text evidence="5">The sequence shown here is derived from an EMBL/GenBank/DDBJ whole genome shotgun (WGS) entry which is preliminary data.</text>
</comment>
<protein>
    <submittedName>
        <fullName evidence="5">HMO1</fullName>
    </submittedName>
</protein>
<feature type="compositionally biased region" description="Low complexity" evidence="3">
    <location>
        <begin position="244"/>
        <end position="253"/>
    </location>
</feature>
<dbReference type="GeneID" id="73470638"/>
<evidence type="ECO:0000313" key="5">
    <source>
        <dbReference type="EMBL" id="KAG7662630.1"/>
    </source>
</evidence>
<dbReference type="RefSeq" id="XP_049262863.1">
    <property type="nucleotide sequence ID" value="XM_049407735.1"/>
</dbReference>
<dbReference type="AlphaFoldDB" id="A0A8J5UW07"/>
<evidence type="ECO:0000256" key="2">
    <source>
        <dbReference type="PROSITE-ProRule" id="PRU00267"/>
    </source>
</evidence>
<sequence>MSDLKNSKDALVASLFELSKAAQEAAAAAVNFYKTANVDALPADQLAELSASLGQIAKATISNGETLNPADVAAAAVRRRGLVFLLHFLQFFFFFLVKDPNAPKKPLTMYFAFAYHTRKQIAEEREKKGLGSLNAIEMNSIVKDRWMEISAEEKQKWQDRYRSELKDYNVLKEKYQTKLEDDKHDADVSIASLVPVVEEEKPEVKIPVVEPPKVESSSSEAPKKSHKKRKSDKERSEKKKKKSSSSSSSHAAN</sequence>
<evidence type="ECO:0000313" key="6">
    <source>
        <dbReference type="Proteomes" id="UP000694255"/>
    </source>
</evidence>
<dbReference type="GO" id="GO:0005634">
    <property type="term" value="C:nucleus"/>
    <property type="evidence" value="ECO:0007669"/>
    <property type="project" value="UniProtKB-UniRule"/>
</dbReference>
<evidence type="ECO:0000256" key="1">
    <source>
        <dbReference type="ARBA" id="ARBA00023125"/>
    </source>
</evidence>
<gene>
    <name evidence="5" type="ORF">J8A68_003838</name>
</gene>